<dbReference type="Proteomes" id="UP000805193">
    <property type="component" value="Unassembled WGS sequence"/>
</dbReference>
<evidence type="ECO:0000313" key="1">
    <source>
        <dbReference type="EMBL" id="KAG0435442.1"/>
    </source>
</evidence>
<keyword evidence="2" id="KW-1185">Reference proteome</keyword>
<protein>
    <submittedName>
        <fullName evidence="1">Uncharacterized protein</fullName>
    </submittedName>
</protein>
<dbReference type="EMBL" id="JABSTQ010007628">
    <property type="protein sequence ID" value="KAG0435442.1"/>
    <property type="molecule type" value="Genomic_DNA"/>
</dbReference>
<proteinExistence type="predicted"/>
<sequence>MEVRHSDVELRYPLFFPIKAKISVPNFGTRKRRKVRGQRRDRYHRGHPRIPGDSLTVTLASRLSRIGADPWDGKRPMNMQVVPVQPRRNAATNTTLPWRRRPMVPLTFQDPAARPVTRAIPTATVGNFKPSRRLTQNVTTKRRTFTLKPPQPVHVAEIAPRKILEAVHKAVDCGGFPLHLRIHTKEDANTIAIDVWNPALADRILAATDVLVQVGKSSVGFQAYEAAGPNQVRGVIYTSGLDESPEVILANLKCRTHRIISARQLGKSGKTGVITFEGNTILYQVTYFHKVCNVAPYRPRAVVCYKCHQIGHEIDVCLDNSHWCGRCGRRHNEEMSDCQNQTPQCRNCRGENVATDATCPKTVKATQKMRRKLKPKNRRLKEVPGSPSRDRETSKNQHDPRKNVGSTRSTPSERKNVAAPLLDAEDFPALHSGRPDSKRAPTLGSVVAEYNKVARDETYAKKVKTSARRKGPPKDSPPPEETRSQPALQDLTIAIEKLAGEISAITGNLRRKQMAFARRHSGGDSNPRNNQHHGAGSPRGFCNGTAGASPAASPKFDSASRGQARHQRADPSLSSSLRRTMTRFNCKSITPTLHLRLPEPEEGSKEKKKPPVKDIKSQAAIFVDKDVPHVQLDPAPFCNPGREVVVVKASVGKTKFNHVSAYCKPGVKQCEKADWLRHLCSAIPLDEHIYIRGDFNANHVMWGNHRDAPRGANLARAASEAKLKLLNEYDVCTRIATHNKQHDTSPYVTWASSKLQGTWKVLPDSMALQWYRNNGKTFPLRVKLNFATAKPKRYTLELCRRRFSPIEELHKHSRINTLEDRAKTHRIAQVQRLERTRPGRAILQLLGYQLMGSLTISPPPPPWEDEAVVDHSPRKQNVDKDQKGRRNNAAKKHAESVQDATELRAILFAAEDESLTPEGSKHLRVYTDSKEALATCRKRDAPSKTLIPSTYLPATGQSGILDNPPTVLIQEVSDDEEEPDWDEDASLARLERQRGVFGDSIRTGTAVSPAVRAKFERCALKTDLEREHADDGSYRRCATGQQATSSAGRGKKQFENCNPSCARDTIGVDTPEGPPQHHKAILDSLLDFVAAANIRDSI</sequence>
<gene>
    <name evidence="1" type="ORF">HPB47_018479</name>
</gene>
<organism evidence="1 2">
    <name type="scientific">Ixodes persulcatus</name>
    <name type="common">Taiga tick</name>
    <dbReference type="NCBI Taxonomy" id="34615"/>
    <lineage>
        <taxon>Eukaryota</taxon>
        <taxon>Metazoa</taxon>
        <taxon>Ecdysozoa</taxon>
        <taxon>Arthropoda</taxon>
        <taxon>Chelicerata</taxon>
        <taxon>Arachnida</taxon>
        <taxon>Acari</taxon>
        <taxon>Parasitiformes</taxon>
        <taxon>Ixodida</taxon>
        <taxon>Ixodoidea</taxon>
        <taxon>Ixodidae</taxon>
        <taxon>Ixodinae</taxon>
        <taxon>Ixodes</taxon>
    </lineage>
</organism>
<comment type="caution">
    <text evidence="1">The sequence shown here is derived from an EMBL/GenBank/DDBJ whole genome shotgun (WGS) entry which is preliminary data.</text>
</comment>
<accession>A0AC60QKL4</accession>
<evidence type="ECO:0000313" key="2">
    <source>
        <dbReference type="Proteomes" id="UP000805193"/>
    </source>
</evidence>
<name>A0AC60QKL4_IXOPE</name>
<reference evidence="1 2" key="1">
    <citation type="journal article" date="2020" name="Cell">
        <title>Large-Scale Comparative Analyses of Tick Genomes Elucidate Their Genetic Diversity and Vector Capacities.</title>
        <authorList>
            <consortium name="Tick Genome and Microbiome Consortium (TIGMIC)"/>
            <person name="Jia N."/>
            <person name="Wang J."/>
            <person name="Shi W."/>
            <person name="Du L."/>
            <person name="Sun Y."/>
            <person name="Zhan W."/>
            <person name="Jiang J.F."/>
            <person name="Wang Q."/>
            <person name="Zhang B."/>
            <person name="Ji P."/>
            <person name="Bell-Sakyi L."/>
            <person name="Cui X.M."/>
            <person name="Yuan T.T."/>
            <person name="Jiang B.G."/>
            <person name="Yang W.F."/>
            <person name="Lam T.T."/>
            <person name="Chang Q.C."/>
            <person name="Ding S.J."/>
            <person name="Wang X.J."/>
            <person name="Zhu J.G."/>
            <person name="Ruan X.D."/>
            <person name="Zhao L."/>
            <person name="Wei J.T."/>
            <person name="Ye R.Z."/>
            <person name="Que T.C."/>
            <person name="Du C.H."/>
            <person name="Zhou Y.H."/>
            <person name="Cheng J.X."/>
            <person name="Dai P.F."/>
            <person name="Guo W.B."/>
            <person name="Han X.H."/>
            <person name="Huang E.J."/>
            <person name="Li L.F."/>
            <person name="Wei W."/>
            <person name="Gao Y.C."/>
            <person name="Liu J.Z."/>
            <person name="Shao H.Z."/>
            <person name="Wang X."/>
            <person name="Wang C.C."/>
            <person name="Yang T.C."/>
            <person name="Huo Q.B."/>
            <person name="Li W."/>
            <person name="Chen H.Y."/>
            <person name="Chen S.E."/>
            <person name="Zhou L.G."/>
            <person name="Ni X.B."/>
            <person name="Tian J.H."/>
            <person name="Sheng Y."/>
            <person name="Liu T."/>
            <person name="Pan Y.S."/>
            <person name="Xia L.Y."/>
            <person name="Li J."/>
            <person name="Zhao F."/>
            <person name="Cao W.C."/>
        </authorList>
    </citation>
    <scope>NUCLEOTIDE SEQUENCE [LARGE SCALE GENOMIC DNA]</scope>
    <source>
        <strain evidence="1">Iper-2018</strain>
    </source>
</reference>